<keyword evidence="2" id="KW-1185">Reference proteome</keyword>
<protein>
    <submittedName>
        <fullName evidence="1">Uncharacterized protein</fullName>
    </submittedName>
</protein>
<dbReference type="Proteomes" id="UP000594454">
    <property type="component" value="Chromosome 3"/>
</dbReference>
<dbReference type="EMBL" id="LR899011">
    <property type="protein sequence ID" value="CAD7086324.1"/>
    <property type="molecule type" value="Genomic_DNA"/>
</dbReference>
<reference evidence="1 2" key="1">
    <citation type="submission" date="2020-11" db="EMBL/GenBank/DDBJ databases">
        <authorList>
            <person name="Wallbank WR R."/>
            <person name="Pardo Diaz C."/>
            <person name="Kozak K."/>
            <person name="Martin S."/>
            <person name="Jiggins C."/>
            <person name="Moest M."/>
            <person name="Warren A I."/>
            <person name="Generalovic N T."/>
            <person name="Byers J.R.P. K."/>
            <person name="Montejo-Kovacevich G."/>
            <person name="Yen C E."/>
        </authorList>
    </citation>
    <scope>NUCLEOTIDE SEQUENCE [LARGE SCALE GENOMIC DNA]</scope>
</reference>
<dbReference type="InParanoid" id="A0A7R8USN8"/>
<accession>A0A7R8USN8</accession>
<dbReference type="AlphaFoldDB" id="A0A7R8USN8"/>
<name>A0A7R8USN8_HERIL</name>
<gene>
    <name evidence="1" type="ORF">HERILL_LOCUS9105</name>
</gene>
<organism evidence="1 2">
    <name type="scientific">Hermetia illucens</name>
    <name type="common">Black soldier fly</name>
    <dbReference type="NCBI Taxonomy" id="343691"/>
    <lineage>
        <taxon>Eukaryota</taxon>
        <taxon>Metazoa</taxon>
        <taxon>Ecdysozoa</taxon>
        <taxon>Arthropoda</taxon>
        <taxon>Hexapoda</taxon>
        <taxon>Insecta</taxon>
        <taxon>Pterygota</taxon>
        <taxon>Neoptera</taxon>
        <taxon>Endopterygota</taxon>
        <taxon>Diptera</taxon>
        <taxon>Brachycera</taxon>
        <taxon>Stratiomyomorpha</taxon>
        <taxon>Stratiomyidae</taxon>
        <taxon>Hermetiinae</taxon>
        <taxon>Hermetia</taxon>
    </lineage>
</organism>
<evidence type="ECO:0000313" key="1">
    <source>
        <dbReference type="EMBL" id="CAD7086324.1"/>
    </source>
</evidence>
<evidence type="ECO:0000313" key="2">
    <source>
        <dbReference type="Proteomes" id="UP000594454"/>
    </source>
</evidence>
<sequence length="135" mass="15191">MLESRGNNSVLAVSSTLQNDNFAEGDRKLPKGYNRKSIDYFEARLQRAQELSASCQLSFHVSVNTVNLDVITAADLNFNIQNFGFETVHCNILVVFSVIQKLDHENRLDATLAPNSTPTEGSALRDYVNTSRRYY</sequence>
<proteinExistence type="predicted"/>